<comment type="caution">
    <text evidence="1">The sequence shown here is derived from an EMBL/GenBank/DDBJ whole genome shotgun (WGS) entry which is preliminary data.</text>
</comment>
<evidence type="ECO:0000313" key="2">
    <source>
        <dbReference type="Proteomes" id="UP000324800"/>
    </source>
</evidence>
<gene>
    <name evidence="1" type="ORF">EZS28_015843</name>
</gene>
<evidence type="ECO:0008006" key="3">
    <source>
        <dbReference type="Google" id="ProtNLM"/>
    </source>
</evidence>
<feature type="non-terminal residue" evidence="1">
    <location>
        <position position="66"/>
    </location>
</feature>
<accession>A0A5J4W1B9</accession>
<reference evidence="1 2" key="1">
    <citation type="submission" date="2019-03" db="EMBL/GenBank/DDBJ databases">
        <title>Single cell metagenomics reveals metabolic interactions within the superorganism composed of flagellate Streblomastix strix and complex community of Bacteroidetes bacteria on its surface.</title>
        <authorList>
            <person name="Treitli S.C."/>
            <person name="Kolisko M."/>
            <person name="Husnik F."/>
            <person name="Keeling P."/>
            <person name="Hampl V."/>
        </authorList>
    </citation>
    <scope>NUCLEOTIDE SEQUENCE [LARGE SCALE GENOMIC DNA]</scope>
    <source>
        <strain evidence="1">ST1C</strain>
    </source>
</reference>
<sequence length="66" mass="7626">MTNAAEKFLLSLKDLFLWTILTTTNNLRPVPRIAHLRHNTQIGFYYFAEHLSSKIAQIEKNPLATI</sequence>
<evidence type="ECO:0000313" key="1">
    <source>
        <dbReference type="EMBL" id="KAA6388628.1"/>
    </source>
</evidence>
<protein>
    <recommendedName>
        <fullName evidence="3">Pyridoxamine 5'-phosphate oxidase putative domain-containing protein</fullName>
    </recommendedName>
</protein>
<dbReference type="AlphaFoldDB" id="A0A5J4W1B9"/>
<dbReference type="EMBL" id="SNRW01003907">
    <property type="protein sequence ID" value="KAA6388628.1"/>
    <property type="molecule type" value="Genomic_DNA"/>
</dbReference>
<name>A0A5J4W1B9_9EUKA</name>
<organism evidence="1 2">
    <name type="scientific">Streblomastix strix</name>
    <dbReference type="NCBI Taxonomy" id="222440"/>
    <lineage>
        <taxon>Eukaryota</taxon>
        <taxon>Metamonada</taxon>
        <taxon>Preaxostyla</taxon>
        <taxon>Oxymonadida</taxon>
        <taxon>Streblomastigidae</taxon>
        <taxon>Streblomastix</taxon>
    </lineage>
</organism>
<dbReference type="Proteomes" id="UP000324800">
    <property type="component" value="Unassembled WGS sequence"/>
</dbReference>
<proteinExistence type="predicted"/>